<organism evidence="1 2">
    <name type="scientific">Methylomusa anaerophila</name>
    <dbReference type="NCBI Taxonomy" id="1930071"/>
    <lineage>
        <taxon>Bacteria</taxon>
        <taxon>Bacillati</taxon>
        <taxon>Bacillota</taxon>
        <taxon>Negativicutes</taxon>
        <taxon>Selenomonadales</taxon>
        <taxon>Sporomusaceae</taxon>
        <taxon>Methylomusa</taxon>
    </lineage>
</organism>
<accession>A0A348AQG6</accession>
<gene>
    <name evidence="1" type="ORF">MAMMFC1_04026</name>
</gene>
<dbReference type="Proteomes" id="UP000276437">
    <property type="component" value="Chromosome"/>
</dbReference>
<dbReference type="KEGG" id="mana:MAMMFC1_04026"/>
<name>A0A348AQG6_9FIRM</name>
<reference evidence="1 2" key="1">
    <citation type="journal article" date="2018" name="Int. J. Syst. Evol. Microbiol.">
        <title>Methylomusa anaerophila gen. nov., sp. nov., an anaerobic methanol-utilizing bacterium isolated from a microbial fuel cell.</title>
        <authorList>
            <person name="Amano N."/>
            <person name="Yamamuro A."/>
            <person name="Miyahara M."/>
            <person name="Kouzuma A."/>
            <person name="Abe T."/>
            <person name="Watanabe K."/>
        </authorList>
    </citation>
    <scope>NUCLEOTIDE SEQUENCE [LARGE SCALE GENOMIC DNA]</scope>
    <source>
        <strain evidence="1 2">MMFC1</strain>
    </source>
</reference>
<dbReference type="Pfam" id="PF05137">
    <property type="entry name" value="PilN"/>
    <property type="match status" value="1"/>
</dbReference>
<keyword evidence="2" id="KW-1185">Reference proteome</keyword>
<protein>
    <submittedName>
        <fullName evidence="1">Fimbrial assembly protein</fullName>
    </submittedName>
</protein>
<evidence type="ECO:0000313" key="1">
    <source>
        <dbReference type="EMBL" id="BBB93314.1"/>
    </source>
</evidence>
<evidence type="ECO:0000313" key="2">
    <source>
        <dbReference type="Proteomes" id="UP000276437"/>
    </source>
</evidence>
<dbReference type="EMBL" id="AP018449">
    <property type="protein sequence ID" value="BBB93314.1"/>
    <property type="molecule type" value="Genomic_DNA"/>
</dbReference>
<dbReference type="InterPro" id="IPR007813">
    <property type="entry name" value="PilN"/>
</dbReference>
<dbReference type="AlphaFoldDB" id="A0A348AQG6"/>
<sequence>MKATRQQYSLLRPTQDKMELASLKLAEIDKRKTLLLKLTNERKSCYAILAGLGTIVPPEIKLTGMETLGKDVILIKGIAEKYPDLAKFMQLMEQNESNIFIQPILIKAETDTTTSSISSIATKFELNIKLKGL</sequence>
<proteinExistence type="predicted"/>